<keyword evidence="4" id="KW-1185">Reference proteome</keyword>
<evidence type="ECO:0000313" key="4">
    <source>
        <dbReference type="Proteomes" id="UP000070529"/>
    </source>
</evidence>
<reference evidence="3 4" key="1">
    <citation type="submission" date="2015-11" db="EMBL/GenBank/DDBJ databases">
        <title>Genomic Taxonomy of the Vibrionaceae.</title>
        <authorList>
            <person name="Gomez-Gil B."/>
            <person name="Enciso-Ibarra J."/>
        </authorList>
    </citation>
    <scope>NUCLEOTIDE SEQUENCE [LARGE SCALE GENOMIC DNA]</scope>
    <source>
        <strain evidence="3 4">CAIM 912</strain>
    </source>
</reference>
<protein>
    <submittedName>
        <fullName evidence="3">Uncharacterized protein</fullName>
    </submittedName>
</protein>
<dbReference type="RefSeq" id="WP_067415625.1">
    <property type="nucleotide sequence ID" value="NZ_LNTY01000034.1"/>
</dbReference>
<organism evidence="3 4">
    <name type="scientific">Enterovibrio coralii</name>
    <dbReference type="NCBI Taxonomy" id="294935"/>
    <lineage>
        <taxon>Bacteria</taxon>
        <taxon>Pseudomonadati</taxon>
        <taxon>Pseudomonadota</taxon>
        <taxon>Gammaproteobacteria</taxon>
        <taxon>Vibrionales</taxon>
        <taxon>Vibrionaceae</taxon>
        <taxon>Enterovibrio</taxon>
    </lineage>
</organism>
<feature type="transmembrane region" description="Helical" evidence="2">
    <location>
        <begin position="67"/>
        <end position="85"/>
    </location>
</feature>
<name>A0A135I6X3_9GAMM</name>
<keyword evidence="2" id="KW-0812">Transmembrane</keyword>
<keyword evidence="1" id="KW-0175">Coiled coil</keyword>
<accession>A0A135I6X3</accession>
<evidence type="ECO:0000256" key="2">
    <source>
        <dbReference type="SAM" id="Phobius"/>
    </source>
</evidence>
<dbReference type="AlphaFoldDB" id="A0A135I6X3"/>
<feature type="coiled-coil region" evidence="1">
    <location>
        <begin position="25"/>
        <end position="68"/>
    </location>
</feature>
<comment type="caution">
    <text evidence="3">The sequence shown here is derived from an EMBL/GenBank/DDBJ whole genome shotgun (WGS) entry which is preliminary data.</text>
</comment>
<proteinExistence type="predicted"/>
<dbReference type="STRING" id="294935.ATN88_00050"/>
<sequence>MGWLHRWTQRVQHRLTARCWGVLFQLEAQANAERAASENATLNQQARIDAANQEAKESKDAARRQQLMLFGGGALVVLIALYIIFRK</sequence>
<keyword evidence="2" id="KW-1133">Transmembrane helix</keyword>
<keyword evidence="2" id="KW-0472">Membrane</keyword>
<dbReference type="Proteomes" id="UP000070529">
    <property type="component" value="Unassembled WGS sequence"/>
</dbReference>
<evidence type="ECO:0000313" key="3">
    <source>
        <dbReference type="EMBL" id="KXF81201.1"/>
    </source>
</evidence>
<evidence type="ECO:0000256" key="1">
    <source>
        <dbReference type="SAM" id="Coils"/>
    </source>
</evidence>
<dbReference type="EMBL" id="LNTY01000034">
    <property type="protein sequence ID" value="KXF81201.1"/>
    <property type="molecule type" value="Genomic_DNA"/>
</dbReference>
<gene>
    <name evidence="3" type="ORF">ATN88_00050</name>
</gene>